<dbReference type="PIRSF" id="PIRSF000521">
    <property type="entry name" value="Transaminase_4ab_Lys_Orn"/>
    <property type="match status" value="1"/>
</dbReference>
<dbReference type="InterPro" id="IPR015421">
    <property type="entry name" value="PyrdxlP-dep_Trfase_major"/>
</dbReference>
<sequence length="350" mass="38373">MSAAQTQPVVTEEWSTERLIDTDRRYVIRSWSKQGTPAKMAVAGGSGSWFWDTEGRRYLDFQSQLVNLNLGHQHPRLVEAIKRQAEQLCYIGPGFAERARSELAEMIADITPGDLTMSFFTTGGGAANENALRLARQITGRNKVMARYRSYHGATAGALSVTGDPRHRAGEPGVPGTVRFLDPYVYRAPSADPVVQDAYFGIGHIEEILAYEGPSTVAAIIIETVTGTNGLIYPPDGYLPALRELCDRHGIMLICDEVMAGYGRTGKWFAVDHWNVVPDILTTAKGLNSGYVPLGAMTVNTRVGDWLHENKFWGGLTYAGHPLACASGVESLRIMTEENVVENARVQGER</sequence>
<evidence type="ECO:0000313" key="5">
    <source>
        <dbReference type="Proteomes" id="UP001165561"/>
    </source>
</evidence>
<gene>
    <name evidence="4" type="ORF">PU560_10745</name>
</gene>
<organism evidence="4 5">
    <name type="scientific">Georgenia halotolerans</name>
    <dbReference type="NCBI Taxonomy" id="3028317"/>
    <lineage>
        <taxon>Bacteria</taxon>
        <taxon>Bacillati</taxon>
        <taxon>Actinomycetota</taxon>
        <taxon>Actinomycetes</taxon>
        <taxon>Micrococcales</taxon>
        <taxon>Bogoriellaceae</taxon>
        <taxon>Georgenia</taxon>
    </lineage>
</organism>
<keyword evidence="2 3" id="KW-0663">Pyridoxal phosphate</keyword>
<proteinExistence type="inferred from homology"/>
<dbReference type="InterPro" id="IPR015424">
    <property type="entry name" value="PyrdxlP-dep_Trfase"/>
</dbReference>
<comment type="caution">
    <text evidence="4">The sequence shown here is derived from an EMBL/GenBank/DDBJ whole genome shotgun (WGS) entry which is preliminary data.</text>
</comment>
<evidence type="ECO:0000256" key="1">
    <source>
        <dbReference type="ARBA" id="ARBA00008954"/>
    </source>
</evidence>
<dbReference type="Gene3D" id="3.90.1150.10">
    <property type="entry name" value="Aspartate Aminotransferase, domain 1"/>
    <property type="match status" value="1"/>
</dbReference>
<accession>A0ABT5TY11</accession>
<dbReference type="PANTHER" id="PTHR43094:SF1">
    <property type="entry name" value="AMINOTRANSFERASE CLASS-III"/>
    <property type="match status" value="1"/>
</dbReference>
<evidence type="ECO:0000256" key="2">
    <source>
        <dbReference type="ARBA" id="ARBA00022898"/>
    </source>
</evidence>
<dbReference type="CDD" id="cd00610">
    <property type="entry name" value="OAT_like"/>
    <property type="match status" value="1"/>
</dbReference>
<dbReference type="PROSITE" id="PS00600">
    <property type="entry name" value="AA_TRANSFER_CLASS_3"/>
    <property type="match status" value="1"/>
</dbReference>
<dbReference type="InterPro" id="IPR005814">
    <property type="entry name" value="Aminotrans_3"/>
</dbReference>
<evidence type="ECO:0000313" key="4">
    <source>
        <dbReference type="EMBL" id="MDD9206940.1"/>
    </source>
</evidence>
<dbReference type="InterPro" id="IPR015422">
    <property type="entry name" value="PyrdxlP-dep_Trfase_small"/>
</dbReference>
<dbReference type="PANTHER" id="PTHR43094">
    <property type="entry name" value="AMINOTRANSFERASE"/>
    <property type="match status" value="1"/>
</dbReference>
<keyword evidence="5" id="KW-1185">Reference proteome</keyword>
<keyword evidence="4" id="KW-0032">Aminotransferase</keyword>
<dbReference type="Pfam" id="PF00202">
    <property type="entry name" value="Aminotran_3"/>
    <property type="match status" value="1"/>
</dbReference>
<reference evidence="4" key="1">
    <citation type="submission" date="2023-02" db="EMBL/GenBank/DDBJ databases">
        <title>Georgenia sp.10Sc9-8, isolated from a soil sample collected from the Taklamakan desert.</title>
        <authorList>
            <person name="Liu S."/>
        </authorList>
    </citation>
    <scope>NUCLEOTIDE SEQUENCE</scope>
    <source>
        <strain evidence="4">10Sc9-8</strain>
    </source>
</reference>
<dbReference type="Gene3D" id="3.40.640.10">
    <property type="entry name" value="Type I PLP-dependent aspartate aminotransferase-like (Major domain)"/>
    <property type="match status" value="1"/>
</dbReference>
<dbReference type="SUPFAM" id="SSF53383">
    <property type="entry name" value="PLP-dependent transferases"/>
    <property type="match status" value="1"/>
</dbReference>
<keyword evidence="4" id="KW-0808">Transferase</keyword>
<dbReference type="EMBL" id="JARACI010001009">
    <property type="protein sequence ID" value="MDD9206940.1"/>
    <property type="molecule type" value="Genomic_DNA"/>
</dbReference>
<protein>
    <submittedName>
        <fullName evidence="4">Aminotransferase class III-fold pyridoxal phosphate-dependent enzyme</fullName>
    </submittedName>
</protein>
<feature type="non-terminal residue" evidence="4">
    <location>
        <position position="350"/>
    </location>
</feature>
<evidence type="ECO:0000256" key="3">
    <source>
        <dbReference type="RuleBase" id="RU003560"/>
    </source>
</evidence>
<name>A0ABT5TY11_9MICO</name>
<dbReference type="GO" id="GO:0008483">
    <property type="term" value="F:transaminase activity"/>
    <property type="evidence" value="ECO:0007669"/>
    <property type="project" value="UniProtKB-KW"/>
</dbReference>
<dbReference type="Proteomes" id="UP001165561">
    <property type="component" value="Unassembled WGS sequence"/>
</dbReference>
<dbReference type="InterPro" id="IPR049704">
    <property type="entry name" value="Aminotrans_3_PPA_site"/>
</dbReference>
<comment type="similarity">
    <text evidence="1 3">Belongs to the class-III pyridoxal-phosphate-dependent aminotransferase family.</text>
</comment>